<sequence length="283" mass="32683">MSLPFKLLHLPTVALRNVLQFLRIELFELSQCSQRAFSVIPLSGSKKFKLRINEPSSIRVNGHSVSIYNNSSQSEYVLHGTHTFMESTVKTYHHSEQELCSFWDNWCIGLKAVLFYLSKVFNCAIECARFSDRIPAATYMSIMNFICSRQSEIKELTIWGDDLTDEHVTEIFDKLKVTDHLEINHQYSVPRSIPFNTKSIFIRNSSWITIEHLNLMKNCTVIQLKRSTLIDHDITLLLNDWKSGQFPNPQYLSIESSSFSENFTAFGLPSLQNTVNPQLYEKT</sequence>
<evidence type="ECO:0000313" key="3">
    <source>
        <dbReference type="Proteomes" id="UP000483820"/>
    </source>
</evidence>
<dbReference type="AlphaFoldDB" id="A0A6A5H9L8"/>
<dbReference type="CTD" id="78775176"/>
<evidence type="ECO:0000259" key="1">
    <source>
        <dbReference type="Pfam" id="PF07735"/>
    </source>
</evidence>
<dbReference type="Pfam" id="PF07735">
    <property type="entry name" value="FBA_2"/>
    <property type="match status" value="1"/>
</dbReference>
<dbReference type="PANTHER" id="PTHR21503">
    <property type="entry name" value="F-BOX-CONTAINING HYPOTHETICAL PROTEIN C.ELEGANS"/>
    <property type="match status" value="1"/>
</dbReference>
<feature type="domain" description="Sdz-33 F-box" evidence="1">
    <location>
        <begin position="194"/>
        <end position="254"/>
    </location>
</feature>
<dbReference type="RefSeq" id="XP_053587989.1">
    <property type="nucleotide sequence ID" value="XM_053728412.1"/>
</dbReference>
<reference evidence="2 3" key="1">
    <citation type="submission" date="2019-12" db="EMBL/GenBank/DDBJ databases">
        <title>Chromosome-level assembly of the Caenorhabditis remanei genome.</title>
        <authorList>
            <person name="Teterina A.A."/>
            <person name="Willis J.H."/>
            <person name="Phillips P.C."/>
        </authorList>
    </citation>
    <scope>NUCLEOTIDE SEQUENCE [LARGE SCALE GENOMIC DNA]</scope>
    <source>
        <strain evidence="2 3">PX506</strain>
        <tissue evidence="2">Whole organism</tissue>
    </source>
</reference>
<dbReference type="InterPro" id="IPR012885">
    <property type="entry name" value="F-box_Sdz-33"/>
</dbReference>
<dbReference type="Proteomes" id="UP000483820">
    <property type="component" value="Chromosome III"/>
</dbReference>
<dbReference type="EMBL" id="WUAV01000003">
    <property type="protein sequence ID" value="KAF1763123.1"/>
    <property type="molecule type" value="Genomic_DNA"/>
</dbReference>
<protein>
    <recommendedName>
        <fullName evidence="1">Sdz-33 F-box domain-containing protein</fullName>
    </recommendedName>
</protein>
<dbReference type="KEGG" id="crq:GCK72_011389"/>
<accession>A0A6A5H9L8</accession>
<comment type="caution">
    <text evidence="2">The sequence shown here is derived from an EMBL/GenBank/DDBJ whole genome shotgun (WGS) entry which is preliminary data.</text>
</comment>
<dbReference type="PANTHER" id="PTHR21503:SF52">
    <property type="entry name" value="F-BOX DOMAIN-CONTAINING PROTEIN"/>
    <property type="match status" value="1"/>
</dbReference>
<gene>
    <name evidence="2" type="ORF">GCK72_011389</name>
</gene>
<name>A0A6A5H9L8_CAERE</name>
<proteinExistence type="predicted"/>
<evidence type="ECO:0000313" key="2">
    <source>
        <dbReference type="EMBL" id="KAF1763123.1"/>
    </source>
</evidence>
<dbReference type="GeneID" id="78775176"/>
<organism evidence="2 3">
    <name type="scientific">Caenorhabditis remanei</name>
    <name type="common">Caenorhabditis vulgaris</name>
    <dbReference type="NCBI Taxonomy" id="31234"/>
    <lineage>
        <taxon>Eukaryota</taxon>
        <taxon>Metazoa</taxon>
        <taxon>Ecdysozoa</taxon>
        <taxon>Nematoda</taxon>
        <taxon>Chromadorea</taxon>
        <taxon>Rhabditida</taxon>
        <taxon>Rhabditina</taxon>
        <taxon>Rhabditomorpha</taxon>
        <taxon>Rhabditoidea</taxon>
        <taxon>Rhabditidae</taxon>
        <taxon>Peloderinae</taxon>
        <taxon>Caenorhabditis</taxon>
    </lineage>
</organism>